<evidence type="ECO:0000259" key="13">
    <source>
        <dbReference type="PROSITE" id="PS00794"/>
    </source>
</evidence>
<dbReference type="PROSITE" id="PS00794">
    <property type="entry name" value="HPPK"/>
    <property type="match status" value="1"/>
</dbReference>
<dbReference type="Gene3D" id="3.30.70.560">
    <property type="entry name" value="7,8-Dihydro-6-hydroxymethylpterin-pyrophosphokinase HPPK"/>
    <property type="match status" value="1"/>
</dbReference>
<dbReference type="EC" id="2.7.6.3" evidence="3"/>
<feature type="domain" description="7,8-dihydro-6-hydroxymethylpterin-pyrophosphokinase" evidence="13">
    <location>
        <begin position="114"/>
        <end position="125"/>
    </location>
</feature>
<dbReference type="PANTHER" id="PTHR43071:SF1">
    <property type="entry name" value="2-AMINO-4-HYDROXY-6-HYDROXYMETHYLDIHYDROPTERIDINE PYROPHOSPHOKINASE"/>
    <property type="match status" value="1"/>
</dbReference>
<evidence type="ECO:0000256" key="11">
    <source>
        <dbReference type="ARBA" id="ARBA00029766"/>
    </source>
</evidence>
<evidence type="ECO:0000256" key="10">
    <source>
        <dbReference type="ARBA" id="ARBA00029409"/>
    </source>
</evidence>
<evidence type="ECO:0000256" key="8">
    <source>
        <dbReference type="ARBA" id="ARBA00022840"/>
    </source>
</evidence>
<evidence type="ECO:0000256" key="4">
    <source>
        <dbReference type="ARBA" id="ARBA00016218"/>
    </source>
</evidence>
<dbReference type="EMBL" id="AP027370">
    <property type="protein sequence ID" value="BDY12534.1"/>
    <property type="molecule type" value="Genomic_DNA"/>
</dbReference>
<keyword evidence="8" id="KW-0067">ATP-binding</keyword>
<keyword evidence="7" id="KW-0418">Kinase</keyword>
<keyword evidence="5" id="KW-0808">Transferase</keyword>
<reference evidence="14 15" key="1">
    <citation type="submission" date="2023-03" db="EMBL/GenBank/DDBJ databases">
        <title>Description of Hydrogenimonas sp. ISO32.</title>
        <authorList>
            <person name="Mino S."/>
            <person name="Fukazawa S."/>
            <person name="Sawabe T."/>
        </authorList>
    </citation>
    <scope>NUCLEOTIDE SEQUENCE [LARGE SCALE GENOMIC DNA]</scope>
    <source>
        <strain evidence="14 15">ISO32</strain>
    </source>
</reference>
<evidence type="ECO:0000256" key="2">
    <source>
        <dbReference type="ARBA" id="ARBA00005810"/>
    </source>
</evidence>
<dbReference type="InterPro" id="IPR035907">
    <property type="entry name" value="Hppk_sf"/>
</dbReference>
<dbReference type="CDD" id="cd00483">
    <property type="entry name" value="HPPK"/>
    <property type="match status" value="1"/>
</dbReference>
<evidence type="ECO:0000256" key="7">
    <source>
        <dbReference type="ARBA" id="ARBA00022777"/>
    </source>
</evidence>
<evidence type="ECO:0000256" key="12">
    <source>
        <dbReference type="ARBA" id="ARBA00033413"/>
    </source>
</evidence>
<dbReference type="Pfam" id="PF01288">
    <property type="entry name" value="HPPK"/>
    <property type="match status" value="1"/>
</dbReference>
<keyword evidence="6" id="KW-0547">Nucleotide-binding</keyword>
<sequence length="162" mass="18938">MMELRDERLSLIEAKYFPVVFRSHGMAHRAVIGIGGNVGDVAARFGRVVAYWQRNGRVRVLKTSPLLKNPPFGFLDQPDFLNAVMLVETNLDPLALIRYLLWVEKRFGRRRTFKNAPRTLDLDIIFYDDMRLKTMRLEVPHPKFHERDSVMIPLRFLKDGKV</sequence>
<name>A0ABN6WTU7_9BACT</name>
<evidence type="ECO:0000256" key="1">
    <source>
        <dbReference type="ARBA" id="ARBA00005051"/>
    </source>
</evidence>
<evidence type="ECO:0000313" key="15">
    <source>
        <dbReference type="Proteomes" id="UP001321445"/>
    </source>
</evidence>
<comment type="pathway">
    <text evidence="1">Cofactor biosynthesis; tetrahydrofolate biosynthesis; 2-amino-4-hydroxy-6-hydroxymethyl-7,8-dihydropteridine diphosphate from 7,8-dihydroneopterin triphosphate: step 4/4.</text>
</comment>
<organism evidence="14 15">
    <name type="scientific">Hydrogenimonas cancrithermarum</name>
    <dbReference type="NCBI Taxonomy" id="2993563"/>
    <lineage>
        <taxon>Bacteria</taxon>
        <taxon>Pseudomonadati</taxon>
        <taxon>Campylobacterota</taxon>
        <taxon>Epsilonproteobacteria</taxon>
        <taxon>Campylobacterales</taxon>
        <taxon>Hydrogenimonadaceae</taxon>
        <taxon>Hydrogenimonas</taxon>
    </lineage>
</organism>
<comment type="function">
    <text evidence="10">Catalyzes the transfer of pyrophosphate from adenosine triphosphate (ATP) to 6-hydroxymethyl-7,8-dihydropterin, an enzymatic step in folate biosynthesis pathway.</text>
</comment>
<dbReference type="Proteomes" id="UP001321445">
    <property type="component" value="Chromosome"/>
</dbReference>
<accession>A0ABN6WTU7</accession>
<keyword evidence="9" id="KW-0289">Folate biosynthesis</keyword>
<evidence type="ECO:0000256" key="5">
    <source>
        <dbReference type="ARBA" id="ARBA00022679"/>
    </source>
</evidence>
<proteinExistence type="inferred from homology"/>
<protein>
    <recommendedName>
        <fullName evidence="4">2-amino-4-hydroxy-6-hydroxymethyldihydropteridine pyrophosphokinase</fullName>
        <ecNumber evidence="3">2.7.6.3</ecNumber>
    </recommendedName>
    <alternativeName>
        <fullName evidence="11">6-hydroxymethyl-7,8-dihydropterin pyrophosphokinase</fullName>
    </alternativeName>
    <alternativeName>
        <fullName evidence="12">7,8-dihydro-6-hydroxymethylpterin-pyrophosphokinase</fullName>
    </alternativeName>
</protein>
<evidence type="ECO:0000313" key="14">
    <source>
        <dbReference type="EMBL" id="BDY12534.1"/>
    </source>
</evidence>
<gene>
    <name evidence="14" type="primary">folK</name>
    <name evidence="14" type="ORF">HCR_08460</name>
</gene>
<dbReference type="NCBIfam" id="TIGR01498">
    <property type="entry name" value="folK"/>
    <property type="match status" value="1"/>
</dbReference>
<dbReference type="PANTHER" id="PTHR43071">
    <property type="entry name" value="2-AMINO-4-HYDROXY-6-HYDROXYMETHYLDIHYDROPTERIDINE PYROPHOSPHOKINASE"/>
    <property type="match status" value="1"/>
</dbReference>
<keyword evidence="15" id="KW-1185">Reference proteome</keyword>
<dbReference type="InterPro" id="IPR000550">
    <property type="entry name" value="Hppk"/>
</dbReference>
<evidence type="ECO:0000256" key="3">
    <source>
        <dbReference type="ARBA" id="ARBA00013253"/>
    </source>
</evidence>
<comment type="similarity">
    <text evidence="2">Belongs to the HPPK family.</text>
</comment>
<evidence type="ECO:0000256" key="9">
    <source>
        <dbReference type="ARBA" id="ARBA00022909"/>
    </source>
</evidence>
<evidence type="ECO:0000256" key="6">
    <source>
        <dbReference type="ARBA" id="ARBA00022741"/>
    </source>
</evidence>
<dbReference type="SUPFAM" id="SSF55083">
    <property type="entry name" value="6-hydroxymethyl-7,8-dihydropterin pyrophosphokinase, HPPK"/>
    <property type="match status" value="1"/>
</dbReference>